<accession>A0ABP8AXX5</accession>
<dbReference type="GO" id="GO:0032259">
    <property type="term" value="P:methylation"/>
    <property type="evidence" value="ECO:0007669"/>
    <property type="project" value="UniProtKB-KW"/>
</dbReference>
<comment type="caution">
    <text evidence="1">The sequence shown here is derived from an EMBL/GenBank/DDBJ whole genome shotgun (WGS) entry which is preliminary data.</text>
</comment>
<keyword evidence="2" id="KW-1185">Reference proteome</keyword>
<evidence type="ECO:0000313" key="1">
    <source>
        <dbReference type="EMBL" id="GAA4192889.1"/>
    </source>
</evidence>
<proteinExistence type="predicted"/>
<evidence type="ECO:0000313" key="2">
    <source>
        <dbReference type="Proteomes" id="UP001501251"/>
    </source>
</evidence>
<organism evidence="1 2">
    <name type="scientific">Streptosporangium oxazolinicum</name>
    <dbReference type="NCBI Taxonomy" id="909287"/>
    <lineage>
        <taxon>Bacteria</taxon>
        <taxon>Bacillati</taxon>
        <taxon>Actinomycetota</taxon>
        <taxon>Actinomycetes</taxon>
        <taxon>Streptosporangiales</taxon>
        <taxon>Streptosporangiaceae</taxon>
        <taxon>Streptosporangium</taxon>
    </lineage>
</organism>
<sequence length="202" mass="21384">MLMSPLGTAAYRDETDLPPLVARAVAAAERHGFAFSCLPEQGRLLRALAGGATRRIAETGTGYGVGLAWLATGARPGVEMISVERDGNQARITAEIFADTPGVRVLHADWTEVYAHGPYDLLVLDGGGQGKNGEAAADPERLLTPGGVLVVDDFAPSATWPPEHLGRPDSARVHWLDHPALRAVDIPLSGDLSTVVGVRRPR</sequence>
<name>A0ABP8AXX5_9ACTN</name>
<dbReference type="Proteomes" id="UP001501251">
    <property type="component" value="Unassembled WGS sequence"/>
</dbReference>
<dbReference type="SUPFAM" id="SSF53335">
    <property type="entry name" value="S-adenosyl-L-methionine-dependent methyltransferases"/>
    <property type="match status" value="1"/>
</dbReference>
<dbReference type="PANTHER" id="PTHR43167:SF1">
    <property type="entry name" value="PUTATIVE (AFU_ORTHOLOGUE AFUA_6G01830)-RELATED"/>
    <property type="match status" value="1"/>
</dbReference>
<dbReference type="EMBL" id="BAABAQ010000005">
    <property type="protein sequence ID" value="GAA4192889.1"/>
    <property type="molecule type" value="Genomic_DNA"/>
</dbReference>
<dbReference type="CDD" id="cd02440">
    <property type="entry name" value="AdoMet_MTases"/>
    <property type="match status" value="1"/>
</dbReference>
<protein>
    <submittedName>
        <fullName evidence="1">Class I SAM-dependent methyltransferase</fullName>
    </submittedName>
</protein>
<keyword evidence="1" id="KW-0808">Transferase</keyword>
<dbReference type="PANTHER" id="PTHR43167">
    <property type="entry name" value="PUTATIVE (AFU_ORTHOLOGUE AFUA_6G01830)-RELATED"/>
    <property type="match status" value="1"/>
</dbReference>
<dbReference type="Pfam" id="PF13578">
    <property type="entry name" value="Methyltransf_24"/>
    <property type="match status" value="1"/>
</dbReference>
<gene>
    <name evidence="1" type="ORF">GCM10022252_35030</name>
</gene>
<dbReference type="GO" id="GO:0008168">
    <property type="term" value="F:methyltransferase activity"/>
    <property type="evidence" value="ECO:0007669"/>
    <property type="project" value="UniProtKB-KW"/>
</dbReference>
<dbReference type="Gene3D" id="3.40.50.150">
    <property type="entry name" value="Vaccinia Virus protein VP39"/>
    <property type="match status" value="1"/>
</dbReference>
<reference evidence="2" key="1">
    <citation type="journal article" date="2019" name="Int. J. Syst. Evol. Microbiol.">
        <title>The Global Catalogue of Microorganisms (GCM) 10K type strain sequencing project: providing services to taxonomists for standard genome sequencing and annotation.</title>
        <authorList>
            <consortium name="The Broad Institute Genomics Platform"/>
            <consortium name="The Broad Institute Genome Sequencing Center for Infectious Disease"/>
            <person name="Wu L."/>
            <person name="Ma J."/>
        </authorList>
    </citation>
    <scope>NUCLEOTIDE SEQUENCE [LARGE SCALE GENOMIC DNA]</scope>
    <source>
        <strain evidence="2">JCM 17388</strain>
    </source>
</reference>
<keyword evidence="1" id="KW-0489">Methyltransferase</keyword>
<dbReference type="InterPro" id="IPR029063">
    <property type="entry name" value="SAM-dependent_MTases_sf"/>
</dbReference>